<gene>
    <name evidence="3" type="ORF">OHU35_07705</name>
</gene>
<accession>A0ABZ1MDC9</accession>
<evidence type="ECO:0000256" key="1">
    <source>
        <dbReference type="SAM" id="MobiDB-lite"/>
    </source>
</evidence>
<keyword evidence="4" id="KW-1185">Reference proteome</keyword>
<evidence type="ECO:0008006" key="5">
    <source>
        <dbReference type="Google" id="ProtNLM"/>
    </source>
</evidence>
<feature type="transmembrane region" description="Helical" evidence="2">
    <location>
        <begin position="25"/>
        <end position="44"/>
    </location>
</feature>
<protein>
    <recommendedName>
        <fullName evidence="5">Integral membrane protein</fullName>
    </recommendedName>
</protein>
<dbReference type="RefSeq" id="WP_405505069.1">
    <property type="nucleotide sequence ID" value="NZ_CP108341.1"/>
</dbReference>
<dbReference type="Proteomes" id="UP001621512">
    <property type="component" value="Chromosome"/>
</dbReference>
<feature type="compositionally biased region" description="Low complexity" evidence="1">
    <location>
        <begin position="99"/>
        <end position="109"/>
    </location>
</feature>
<dbReference type="EMBL" id="CP108341">
    <property type="protein sequence ID" value="WTW25927.1"/>
    <property type="molecule type" value="Genomic_DNA"/>
</dbReference>
<evidence type="ECO:0000256" key="2">
    <source>
        <dbReference type="SAM" id="Phobius"/>
    </source>
</evidence>
<sequence length="131" mass="13768">MSTGMPQASVKSQIFESLLGFLPDWVQITVLALIVLAVLASWAVKIKRKIAHRRAVRGGQPVHAAARYGQGRGADHLGEYAPQQAPQQGSGADHLGAYAPQQAQPAQQPSGADFLGAYAPQRQTDGPASSA</sequence>
<reference evidence="3 4" key="1">
    <citation type="submission" date="2022-10" db="EMBL/GenBank/DDBJ databases">
        <title>The complete genomes of actinobacterial strains from the NBC collection.</title>
        <authorList>
            <person name="Joergensen T.S."/>
            <person name="Alvarez Arevalo M."/>
            <person name="Sterndorff E.B."/>
            <person name="Faurdal D."/>
            <person name="Vuksanovic O."/>
            <person name="Mourched A.-S."/>
            <person name="Charusanti P."/>
            <person name="Shaw S."/>
            <person name="Blin K."/>
            <person name="Weber T."/>
        </authorList>
    </citation>
    <scope>NUCLEOTIDE SEQUENCE [LARGE SCALE GENOMIC DNA]</scope>
    <source>
        <strain evidence="3 4">NBC_00017</strain>
    </source>
</reference>
<feature type="compositionally biased region" description="Polar residues" evidence="1">
    <location>
        <begin position="121"/>
        <end position="131"/>
    </location>
</feature>
<feature type="region of interest" description="Disordered" evidence="1">
    <location>
        <begin position="58"/>
        <end position="131"/>
    </location>
</feature>
<organism evidence="3 4">
    <name type="scientific">Streptomyces purpurascens</name>
    <dbReference type="NCBI Taxonomy" id="1924"/>
    <lineage>
        <taxon>Bacteria</taxon>
        <taxon>Bacillati</taxon>
        <taxon>Actinomycetota</taxon>
        <taxon>Actinomycetes</taxon>
        <taxon>Kitasatosporales</taxon>
        <taxon>Streptomycetaceae</taxon>
        <taxon>Streptomyces</taxon>
    </lineage>
</organism>
<evidence type="ECO:0000313" key="3">
    <source>
        <dbReference type="EMBL" id="WTW25927.1"/>
    </source>
</evidence>
<keyword evidence="2" id="KW-0812">Transmembrane</keyword>
<evidence type="ECO:0000313" key="4">
    <source>
        <dbReference type="Proteomes" id="UP001621512"/>
    </source>
</evidence>
<keyword evidence="2" id="KW-1133">Transmembrane helix</keyword>
<name>A0ABZ1MDC9_STREF</name>
<keyword evidence="2" id="KW-0472">Membrane</keyword>
<proteinExistence type="predicted"/>